<proteinExistence type="predicted"/>
<sequence length="96" mass="10446">MVRSEEAQLLHALLLFGVRLAAEPRIHARVMPRFPSAGAPSLGSVGTKSTWLADSLDLNLMENVWGFMMRRSMKQTSSYGCIGELKKAIVNGSAPS</sequence>
<name>A0A0N4WN00_HAEPC</name>
<gene>
    <name evidence="2" type="ORF">HPLM_LOCUS12617</name>
</gene>
<feature type="chain" id="PRO_5043123863" evidence="1">
    <location>
        <begin position="22"/>
        <end position="96"/>
    </location>
</feature>
<dbReference type="WBParaSite" id="HPLM_0001262501-mRNA-1">
    <property type="protein sequence ID" value="HPLM_0001262501-mRNA-1"/>
    <property type="gene ID" value="HPLM_0001262501"/>
</dbReference>
<evidence type="ECO:0000256" key="1">
    <source>
        <dbReference type="SAM" id="SignalP"/>
    </source>
</evidence>
<accession>A0A0N4WN00</accession>
<evidence type="ECO:0000313" key="4">
    <source>
        <dbReference type="WBParaSite" id="HPLM_0001262501-mRNA-1"/>
    </source>
</evidence>
<dbReference type="AlphaFoldDB" id="A0A0N4WN00"/>
<dbReference type="Proteomes" id="UP000268014">
    <property type="component" value="Unassembled WGS sequence"/>
</dbReference>
<feature type="signal peptide" evidence="1">
    <location>
        <begin position="1"/>
        <end position="21"/>
    </location>
</feature>
<evidence type="ECO:0000313" key="2">
    <source>
        <dbReference type="EMBL" id="VDO46194.1"/>
    </source>
</evidence>
<reference evidence="2 3" key="2">
    <citation type="submission" date="2018-11" db="EMBL/GenBank/DDBJ databases">
        <authorList>
            <consortium name="Pathogen Informatics"/>
        </authorList>
    </citation>
    <scope>NUCLEOTIDE SEQUENCE [LARGE SCALE GENOMIC DNA]</scope>
    <source>
        <strain evidence="2 3">MHpl1</strain>
    </source>
</reference>
<dbReference type="EMBL" id="UZAF01017922">
    <property type="protein sequence ID" value="VDO46194.1"/>
    <property type="molecule type" value="Genomic_DNA"/>
</dbReference>
<keyword evidence="1" id="KW-0732">Signal</keyword>
<keyword evidence="3" id="KW-1185">Reference proteome</keyword>
<protein>
    <submittedName>
        <fullName evidence="4">Secreted protein</fullName>
    </submittedName>
</protein>
<reference evidence="4" key="1">
    <citation type="submission" date="2017-02" db="UniProtKB">
        <authorList>
            <consortium name="WormBaseParasite"/>
        </authorList>
    </citation>
    <scope>IDENTIFICATION</scope>
</reference>
<evidence type="ECO:0000313" key="3">
    <source>
        <dbReference type="Proteomes" id="UP000268014"/>
    </source>
</evidence>
<organism evidence="4">
    <name type="scientific">Haemonchus placei</name>
    <name type="common">Barber's pole worm</name>
    <dbReference type="NCBI Taxonomy" id="6290"/>
    <lineage>
        <taxon>Eukaryota</taxon>
        <taxon>Metazoa</taxon>
        <taxon>Ecdysozoa</taxon>
        <taxon>Nematoda</taxon>
        <taxon>Chromadorea</taxon>
        <taxon>Rhabditida</taxon>
        <taxon>Rhabditina</taxon>
        <taxon>Rhabditomorpha</taxon>
        <taxon>Strongyloidea</taxon>
        <taxon>Trichostrongylidae</taxon>
        <taxon>Haemonchus</taxon>
    </lineage>
</organism>